<evidence type="ECO:0000256" key="4">
    <source>
        <dbReference type="SAM" id="MobiDB-lite"/>
    </source>
</evidence>
<dbReference type="InterPro" id="IPR045851">
    <property type="entry name" value="AMP-bd_C_sf"/>
</dbReference>
<accession>A0A7W8EI05</accession>
<dbReference type="PANTHER" id="PTHR45527">
    <property type="entry name" value="NONRIBOSOMAL PEPTIDE SYNTHETASE"/>
    <property type="match status" value="1"/>
</dbReference>
<gene>
    <name evidence="6" type="ORF">HNR40_005625</name>
</gene>
<dbReference type="InterPro" id="IPR023213">
    <property type="entry name" value="CAT-like_dom_sf"/>
</dbReference>
<dbReference type="Gene3D" id="3.30.559.10">
    <property type="entry name" value="Chloramphenicol acetyltransferase-like domain"/>
    <property type="match status" value="1"/>
</dbReference>
<dbReference type="CDD" id="cd19531">
    <property type="entry name" value="LCL_NRPS-like"/>
    <property type="match status" value="1"/>
</dbReference>
<evidence type="ECO:0000256" key="2">
    <source>
        <dbReference type="ARBA" id="ARBA00022450"/>
    </source>
</evidence>
<dbReference type="GO" id="GO:0008610">
    <property type="term" value="P:lipid biosynthetic process"/>
    <property type="evidence" value="ECO:0007669"/>
    <property type="project" value="UniProtKB-ARBA"/>
</dbReference>
<keyword evidence="7" id="KW-1185">Reference proteome</keyword>
<evidence type="ECO:0000256" key="1">
    <source>
        <dbReference type="ARBA" id="ARBA00001957"/>
    </source>
</evidence>
<keyword evidence="3" id="KW-0597">Phosphoprotein</keyword>
<dbReference type="GO" id="GO:0031177">
    <property type="term" value="F:phosphopantetheine binding"/>
    <property type="evidence" value="ECO:0007669"/>
    <property type="project" value="InterPro"/>
</dbReference>
<comment type="cofactor">
    <cofactor evidence="1">
        <name>pantetheine 4'-phosphate</name>
        <dbReference type="ChEBI" id="CHEBI:47942"/>
    </cofactor>
</comment>
<dbReference type="EMBL" id="JACHIN010000007">
    <property type="protein sequence ID" value="MBB5080139.1"/>
    <property type="molecule type" value="Genomic_DNA"/>
</dbReference>
<protein>
    <submittedName>
        <fullName evidence="6">Amino acid adenylation domain-containing protein</fullName>
    </submittedName>
</protein>
<dbReference type="GO" id="GO:0043041">
    <property type="term" value="P:amino acid activation for nonribosomal peptide biosynthetic process"/>
    <property type="evidence" value="ECO:0007669"/>
    <property type="project" value="TreeGrafter"/>
</dbReference>
<organism evidence="6 7">
    <name type="scientific">Nonomuraea endophytica</name>
    <dbReference type="NCBI Taxonomy" id="714136"/>
    <lineage>
        <taxon>Bacteria</taxon>
        <taxon>Bacillati</taxon>
        <taxon>Actinomycetota</taxon>
        <taxon>Actinomycetes</taxon>
        <taxon>Streptosporangiales</taxon>
        <taxon>Streptosporangiaceae</taxon>
        <taxon>Nonomuraea</taxon>
    </lineage>
</organism>
<dbReference type="SMART" id="SM00823">
    <property type="entry name" value="PKS_PP"/>
    <property type="match status" value="1"/>
</dbReference>
<sequence>MNHVRVPRVQHRLWLADQLTPGDAGYLGSTFLRLRGPLDTGALERALTTIVTRHEVLRTSLDTREGELAGVLRPAAGFRLGTRSISEDALGAALAAEAATPLDISAGLPLRALLLRLAPDDHVLCLTVHHLAFDRGSVGVLYRELTELYAGRDLPPVPRQFRDLAAADDAAYDAGELASIVAERREALADLSPFELAPDHPRPQIRGGEGALRHGFALSDETARGLAELARAQGASLYMVLLAGVHALLYRYSGRGDVTTGASSSTRREPVIGPFFNMLVLPGDVSANPAFTELVGRVRDAALDAYDSRALAFDSLVTELRVERDPSRTPLFQILVDLTAPVTLPDLDGIEVDEILTPGGGSKYDLTIEFRREGDGVAYSVEWDTALYESTTVMRLMAHLRAVLDAVAADPSLRVDEVPVLADAEVIGLRAHAEPGRVELPERCLHELFSDQAARTPAAVAVQDSADTLTYAELERRVDAIARALAARGVGADTPVGVMLERSADLVAVVLGVLKAGGAYLPIEPDTPPARVRRLLDLAGAELCVSADDVAELLLGDGPDPDPVRPGHLCAVYFTSGSTGEPKGVACTHRGWVGQMANLQERYQLAPGEAVLLKTPLTFDDVAREIFWPLMAGARVVVLPPGLHRDAQALLRAAIEHEVVWLQFVPSMLVMFLDEIGTDAREGLHALRHVVSDGDRLRPETVAAFYDRLGCRPRLNNHWGTTEVSIDSTHHVCTPADADGGEAVCLGRPMENHEVYVLDHTLQPVPHGAVGELCIGGVGLARGYVGDPGKTARAFVPHPWRAGERVYRTGDTGRLRPDGSLQYRGRRDHQVKVRGVRIELGEVEAALRAYPGVTDAVVATWEPLPGDKRLAAYVSFDGPAPAVSEVRAFLGERLAPQAVPSAIVALPKLPRMPSGKVDRRSLPEPDPDTLSDEPFVPPRTDTEVAIAEVWSAVLGVPRLGANDDFFAMGGHSLLVTRAVNRMREAFALDIPLRLVFEHSTVRAAAARLEELIFAEIEAMSDDEAARLMVAET</sequence>
<evidence type="ECO:0000313" key="6">
    <source>
        <dbReference type="EMBL" id="MBB5080139.1"/>
    </source>
</evidence>
<dbReference type="RefSeq" id="WP_184966288.1">
    <property type="nucleotide sequence ID" value="NZ_JACHIN010000007.1"/>
</dbReference>
<comment type="caution">
    <text evidence="6">The sequence shown here is derived from an EMBL/GenBank/DDBJ whole genome shotgun (WGS) entry which is preliminary data.</text>
</comment>
<dbReference type="InterPro" id="IPR006162">
    <property type="entry name" value="Ppantetheine_attach_site"/>
</dbReference>
<dbReference type="GO" id="GO:0044550">
    <property type="term" value="P:secondary metabolite biosynthetic process"/>
    <property type="evidence" value="ECO:0007669"/>
    <property type="project" value="TreeGrafter"/>
</dbReference>
<dbReference type="InterPro" id="IPR042099">
    <property type="entry name" value="ANL_N_sf"/>
</dbReference>
<evidence type="ECO:0000259" key="5">
    <source>
        <dbReference type="PROSITE" id="PS50075"/>
    </source>
</evidence>
<dbReference type="NCBIfam" id="TIGR01733">
    <property type="entry name" value="AA-adenyl-dom"/>
    <property type="match status" value="1"/>
</dbReference>
<dbReference type="InterPro" id="IPR010071">
    <property type="entry name" value="AA_adenyl_dom"/>
</dbReference>
<keyword evidence="2" id="KW-0596">Phosphopantetheine</keyword>
<dbReference type="Gene3D" id="3.30.300.30">
    <property type="match status" value="1"/>
</dbReference>
<dbReference type="FunFam" id="1.10.1200.10:FF:000016">
    <property type="entry name" value="Non-ribosomal peptide synthase"/>
    <property type="match status" value="1"/>
</dbReference>
<dbReference type="PROSITE" id="PS00455">
    <property type="entry name" value="AMP_BINDING"/>
    <property type="match status" value="1"/>
</dbReference>
<dbReference type="GO" id="GO:0072330">
    <property type="term" value="P:monocarboxylic acid biosynthetic process"/>
    <property type="evidence" value="ECO:0007669"/>
    <property type="project" value="UniProtKB-ARBA"/>
</dbReference>
<dbReference type="SUPFAM" id="SSF52777">
    <property type="entry name" value="CoA-dependent acyltransferases"/>
    <property type="match status" value="2"/>
</dbReference>
<dbReference type="PROSITE" id="PS50075">
    <property type="entry name" value="CARRIER"/>
    <property type="match status" value="1"/>
</dbReference>
<dbReference type="FunFam" id="2.30.38.10:FF:000001">
    <property type="entry name" value="Non-ribosomal peptide synthetase PvdI"/>
    <property type="match status" value="1"/>
</dbReference>
<evidence type="ECO:0000256" key="3">
    <source>
        <dbReference type="ARBA" id="ARBA00022553"/>
    </source>
</evidence>
<feature type="domain" description="Carrier" evidence="5">
    <location>
        <begin position="937"/>
        <end position="1012"/>
    </location>
</feature>
<dbReference type="SUPFAM" id="SSF56801">
    <property type="entry name" value="Acetyl-CoA synthetase-like"/>
    <property type="match status" value="1"/>
</dbReference>
<dbReference type="InterPro" id="IPR020806">
    <property type="entry name" value="PKS_PP-bd"/>
</dbReference>
<dbReference type="Pfam" id="PF00668">
    <property type="entry name" value="Condensation"/>
    <property type="match status" value="1"/>
</dbReference>
<dbReference type="GO" id="GO:0003824">
    <property type="term" value="F:catalytic activity"/>
    <property type="evidence" value="ECO:0007669"/>
    <property type="project" value="InterPro"/>
</dbReference>
<dbReference type="Gene3D" id="3.30.559.30">
    <property type="entry name" value="Nonribosomal peptide synthetase, condensation domain"/>
    <property type="match status" value="1"/>
</dbReference>
<dbReference type="Pfam" id="PF00550">
    <property type="entry name" value="PP-binding"/>
    <property type="match status" value="1"/>
</dbReference>
<dbReference type="Proteomes" id="UP000568380">
    <property type="component" value="Unassembled WGS sequence"/>
</dbReference>
<name>A0A7W8EI05_9ACTN</name>
<dbReference type="Pfam" id="PF13193">
    <property type="entry name" value="AMP-binding_C"/>
    <property type="match status" value="1"/>
</dbReference>
<dbReference type="Gene3D" id="1.10.1200.10">
    <property type="entry name" value="ACP-like"/>
    <property type="match status" value="1"/>
</dbReference>
<dbReference type="InterPro" id="IPR020845">
    <property type="entry name" value="AMP-binding_CS"/>
</dbReference>
<dbReference type="SUPFAM" id="SSF47336">
    <property type="entry name" value="ACP-like"/>
    <property type="match status" value="1"/>
</dbReference>
<dbReference type="InterPro" id="IPR036736">
    <property type="entry name" value="ACP-like_sf"/>
</dbReference>
<dbReference type="Pfam" id="PF00501">
    <property type="entry name" value="AMP-binding"/>
    <property type="match status" value="1"/>
</dbReference>
<proteinExistence type="predicted"/>
<dbReference type="GO" id="GO:0005737">
    <property type="term" value="C:cytoplasm"/>
    <property type="evidence" value="ECO:0007669"/>
    <property type="project" value="TreeGrafter"/>
</dbReference>
<reference evidence="6 7" key="1">
    <citation type="submission" date="2020-08" db="EMBL/GenBank/DDBJ databases">
        <title>Genomic Encyclopedia of Type Strains, Phase IV (KMG-IV): sequencing the most valuable type-strain genomes for metagenomic binning, comparative biology and taxonomic classification.</title>
        <authorList>
            <person name="Goeker M."/>
        </authorList>
    </citation>
    <scope>NUCLEOTIDE SEQUENCE [LARGE SCALE GENOMIC DNA]</scope>
    <source>
        <strain evidence="6 7">DSM 45385</strain>
    </source>
</reference>
<dbReference type="InterPro" id="IPR025110">
    <property type="entry name" value="AMP-bd_C"/>
</dbReference>
<dbReference type="AlphaFoldDB" id="A0A7W8EI05"/>
<dbReference type="PANTHER" id="PTHR45527:SF1">
    <property type="entry name" value="FATTY ACID SYNTHASE"/>
    <property type="match status" value="1"/>
</dbReference>
<feature type="region of interest" description="Disordered" evidence="4">
    <location>
        <begin position="913"/>
        <end position="937"/>
    </location>
</feature>
<dbReference type="InterPro" id="IPR000873">
    <property type="entry name" value="AMP-dep_synth/lig_dom"/>
</dbReference>
<dbReference type="Gene3D" id="3.40.50.12780">
    <property type="entry name" value="N-terminal domain of ligase-like"/>
    <property type="match status" value="1"/>
</dbReference>
<dbReference type="InterPro" id="IPR001242">
    <property type="entry name" value="Condensation_dom"/>
</dbReference>
<evidence type="ECO:0000313" key="7">
    <source>
        <dbReference type="Proteomes" id="UP000568380"/>
    </source>
</evidence>
<dbReference type="CDD" id="cd05930">
    <property type="entry name" value="A_NRPS"/>
    <property type="match status" value="1"/>
</dbReference>
<dbReference type="PROSITE" id="PS00012">
    <property type="entry name" value="PHOSPHOPANTETHEINE"/>
    <property type="match status" value="1"/>
</dbReference>
<dbReference type="InterPro" id="IPR009081">
    <property type="entry name" value="PP-bd_ACP"/>
</dbReference>